<dbReference type="AlphaFoldDB" id="A0A2G5EPG7"/>
<dbReference type="STRING" id="218851.A0A2G5EPG7"/>
<evidence type="ECO:0000313" key="2">
    <source>
        <dbReference type="Proteomes" id="UP000230069"/>
    </source>
</evidence>
<dbReference type="InParanoid" id="A0A2G5EPG7"/>
<dbReference type="Proteomes" id="UP000230069">
    <property type="component" value="Unassembled WGS sequence"/>
</dbReference>
<reference evidence="1 2" key="1">
    <citation type="submission" date="2017-09" db="EMBL/GenBank/DDBJ databases">
        <title>WGS assembly of Aquilegia coerulea Goldsmith.</title>
        <authorList>
            <person name="Hodges S."/>
            <person name="Kramer E."/>
            <person name="Nordborg M."/>
            <person name="Tomkins J."/>
            <person name="Borevitz J."/>
            <person name="Derieg N."/>
            <person name="Yan J."/>
            <person name="Mihaltcheva S."/>
            <person name="Hayes R.D."/>
            <person name="Rokhsar D."/>
        </authorList>
    </citation>
    <scope>NUCLEOTIDE SEQUENCE [LARGE SCALE GENOMIC DNA]</scope>
    <source>
        <strain evidence="2">cv. Goldsmith</strain>
    </source>
</reference>
<sequence>MENITASEIAGLGVGTLLFCATIAAPKVDAFISASQRVSLGMCKKCGDMKVIACSRCKGAGLVKSGALNFSLVDDLFPFLGDQKTNVQSISCSNCQGRGHIYCSDCSKRK</sequence>
<dbReference type="EMBL" id="KZ305023">
    <property type="protein sequence ID" value="PIA57654.1"/>
    <property type="molecule type" value="Genomic_DNA"/>
</dbReference>
<dbReference type="FunCoup" id="A0A2G5EPG7">
    <property type="interactions" value="1058"/>
</dbReference>
<dbReference type="PANTHER" id="PTHR37760:SF1">
    <property type="entry name" value="CHAPERONE"/>
    <property type="match status" value="1"/>
</dbReference>
<accession>A0A2G5EPG7</accession>
<proteinExistence type="predicted"/>
<organism evidence="1 2">
    <name type="scientific">Aquilegia coerulea</name>
    <name type="common">Rocky mountain columbine</name>
    <dbReference type="NCBI Taxonomy" id="218851"/>
    <lineage>
        <taxon>Eukaryota</taxon>
        <taxon>Viridiplantae</taxon>
        <taxon>Streptophyta</taxon>
        <taxon>Embryophyta</taxon>
        <taxon>Tracheophyta</taxon>
        <taxon>Spermatophyta</taxon>
        <taxon>Magnoliopsida</taxon>
        <taxon>Ranunculales</taxon>
        <taxon>Ranunculaceae</taxon>
        <taxon>Thalictroideae</taxon>
        <taxon>Aquilegia</taxon>
    </lineage>
</organism>
<dbReference type="OrthoDB" id="566409at2759"/>
<name>A0A2G5EPG7_AQUCA</name>
<protein>
    <submittedName>
        <fullName evidence="1">Uncharacterized protein</fullName>
    </submittedName>
</protein>
<gene>
    <name evidence="1" type="ORF">AQUCO_00600410v1</name>
</gene>
<evidence type="ECO:0000313" key="1">
    <source>
        <dbReference type="EMBL" id="PIA57654.1"/>
    </source>
</evidence>
<dbReference type="PANTHER" id="PTHR37760">
    <property type="entry name" value="CHAPERONE"/>
    <property type="match status" value="1"/>
</dbReference>
<keyword evidence="2" id="KW-1185">Reference proteome</keyword>